<evidence type="ECO:0000313" key="3">
    <source>
        <dbReference type="Proteomes" id="UP000248148"/>
    </source>
</evidence>
<dbReference type="RefSeq" id="WP_110782062.1">
    <property type="nucleotide sequence ID" value="NZ_QJTI01000021.1"/>
</dbReference>
<evidence type="ECO:0000256" key="1">
    <source>
        <dbReference type="SAM" id="SignalP"/>
    </source>
</evidence>
<keyword evidence="1" id="KW-0732">Signal</keyword>
<feature type="signal peptide" evidence="1">
    <location>
        <begin position="1"/>
        <end position="22"/>
    </location>
</feature>
<keyword evidence="3" id="KW-1185">Reference proteome</keyword>
<evidence type="ECO:0000313" key="2">
    <source>
        <dbReference type="EMBL" id="PYF01503.1"/>
    </source>
</evidence>
<reference evidence="2 3" key="1">
    <citation type="submission" date="2018-06" db="EMBL/GenBank/DDBJ databases">
        <title>Genomic Encyclopedia of Archaeal and Bacterial Type Strains, Phase II (KMG-II): from individual species to whole genera.</title>
        <authorList>
            <person name="Goeker M."/>
        </authorList>
    </citation>
    <scope>NUCLEOTIDE SEQUENCE [LARGE SCALE GENOMIC DNA]</scope>
    <source>
        <strain evidence="2 3">JCM 11668</strain>
    </source>
</reference>
<dbReference type="EMBL" id="QJTI01000021">
    <property type="protein sequence ID" value="PYF01503.1"/>
    <property type="molecule type" value="Genomic_DNA"/>
</dbReference>
<dbReference type="Proteomes" id="UP000248148">
    <property type="component" value="Unassembled WGS sequence"/>
</dbReference>
<gene>
    <name evidence="2" type="ORF">BJ122_12173</name>
</gene>
<name>A0A318TA85_9BRAD</name>
<organism evidence="2 3">
    <name type="scientific">Rhodopseudomonas faecalis</name>
    <dbReference type="NCBI Taxonomy" id="99655"/>
    <lineage>
        <taxon>Bacteria</taxon>
        <taxon>Pseudomonadati</taxon>
        <taxon>Pseudomonadota</taxon>
        <taxon>Alphaproteobacteria</taxon>
        <taxon>Hyphomicrobiales</taxon>
        <taxon>Nitrobacteraceae</taxon>
        <taxon>Rhodopseudomonas</taxon>
    </lineage>
</organism>
<dbReference type="AlphaFoldDB" id="A0A318TA85"/>
<comment type="caution">
    <text evidence="2">The sequence shown here is derived from an EMBL/GenBank/DDBJ whole genome shotgun (WGS) entry which is preliminary data.</text>
</comment>
<dbReference type="OrthoDB" id="8140719at2"/>
<protein>
    <submittedName>
        <fullName evidence="2">Uncharacterized protein</fullName>
    </submittedName>
</protein>
<accession>A0A318TA85</accession>
<proteinExistence type="predicted"/>
<feature type="chain" id="PRO_5016467838" evidence="1">
    <location>
        <begin position="23"/>
        <end position="163"/>
    </location>
</feature>
<sequence>MNGAARALAATALIGLSSPALAEQSWNLRRTVPSDSDTVIGIGARWNKACQSIGVPEVILEEAPLHGTVCQQRGMVRANRLLVGSSSHCLRQPMPGVQIVYRSDAGFTGRDTLHYTLKFPRFNHLHRVEIDVRPLAAAPGGYAMPPSPRQQPGPMPICAALTS</sequence>